<feature type="domain" description="MgtC/SapB/SrpB/YhiD N-terminal" evidence="8">
    <location>
        <begin position="13"/>
        <end position="125"/>
    </location>
</feature>
<dbReference type="Pfam" id="PF02308">
    <property type="entry name" value="MgtC"/>
    <property type="match status" value="1"/>
</dbReference>
<evidence type="ECO:0000256" key="3">
    <source>
        <dbReference type="ARBA" id="ARBA00022475"/>
    </source>
</evidence>
<dbReference type="EMBL" id="FYEK01000003">
    <property type="protein sequence ID" value="SNB51386.1"/>
    <property type="molecule type" value="Genomic_DNA"/>
</dbReference>
<dbReference type="AlphaFoldDB" id="A0A212PWJ2"/>
<feature type="transmembrane region" description="Helical" evidence="7">
    <location>
        <begin position="301"/>
        <end position="319"/>
    </location>
</feature>
<feature type="transmembrane region" description="Helical" evidence="7">
    <location>
        <begin position="135"/>
        <end position="152"/>
    </location>
</feature>
<evidence type="ECO:0000256" key="7">
    <source>
        <dbReference type="SAM" id="Phobius"/>
    </source>
</evidence>
<dbReference type="GO" id="GO:0005886">
    <property type="term" value="C:plasma membrane"/>
    <property type="evidence" value="ECO:0007669"/>
    <property type="project" value="UniProtKB-SubCell"/>
</dbReference>
<feature type="transmembrane region" description="Helical" evidence="7">
    <location>
        <begin position="172"/>
        <end position="189"/>
    </location>
</feature>
<dbReference type="InParanoid" id="A0A212PWJ2"/>
<keyword evidence="4 7" id="KW-0812">Transmembrane</keyword>
<evidence type="ECO:0000256" key="2">
    <source>
        <dbReference type="ARBA" id="ARBA00009298"/>
    </source>
</evidence>
<keyword evidence="5 7" id="KW-1133">Transmembrane helix</keyword>
<gene>
    <name evidence="10" type="ORF">SAMN02746019_00021430</name>
</gene>
<keyword evidence="11" id="KW-1185">Reference proteome</keyword>
<dbReference type="Proteomes" id="UP000197025">
    <property type="component" value="Unassembled WGS sequence"/>
</dbReference>
<evidence type="ECO:0000256" key="5">
    <source>
        <dbReference type="ARBA" id="ARBA00022989"/>
    </source>
</evidence>
<evidence type="ECO:0000313" key="11">
    <source>
        <dbReference type="Proteomes" id="UP000197025"/>
    </source>
</evidence>
<accession>A0A212PWJ2</accession>
<dbReference type="InterPro" id="IPR025105">
    <property type="entry name" value="DUF4010"/>
</dbReference>
<feature type="transmembrane region" description="Helical" evidence="7">
    <location>
        <begin position="56"/>
        <end position="75"/>
    </location>
</feature>
<comment type="subcellular location">
    <subcellularLocation>
        <location evidence="1">Cell membrane</location>
        <topology evidence="1">Multi-pass membrane protein</topology>
    </subcellularLocation>
</comment>
<dbReference type="InterPro" id="IPR049177">
    <property type="entry name" value="MgtC_SapB_SrpB_YhiD_N"/>
</dbReference>
<comment type="similarity">
    <text evidence="2">Belongs to the MgtC/SapB family.</text>
</comment>
<dbReference type="PANTHER" id="PTHR39084:SF1">
    <property type="entry name" value="DUF4010 DOMAIN-CONTAINING PROTEIN"/>
    <property type="match status" value="1"/>
</dbReference>
<dbReference type="OrthoDB" id="9813718at2"/>
<feature type="domain" description="DUF4010" evidence="9">
    <location>
        <begin position="176"/>
        <end position="383"/>
    </location>
</feature>
<protein>
    <submittedName>
        <fullName evidence="10">Uncharacterized membrane protein, DUF4010 family</fullName>
    </submittedName>
</protein>
<dbReference type="Pfam" id="PF13194">
    <property type="entry name" value="DUF4010"/>
    <property type="match status" value="1"/>
</dbReference>
<keyword evidence="6 7" id="KW-0472">Membrane</keyword>
<dbReference type="RefSeq" id="WP_088569938.1">
    <property type="nucleotide sequence ID" value="NZ_FYEK01000003.1"/>
</dbReference>
<organism evidence="10 11">
    <name type="scientific">Thermoflexus hugenholtzii JAD2</name>
    <dbReference type="NCBI Taxonomy" id="877466"/>
    <lineage>
        <taxon>Bacteria</taxon>
        <taxon>Bacillati</taxon>
        <taxon>Chloroflexota</taxon>
        <taxon>Thermoflexia</taxon>
        <taxon>Thermoflexales</taxon>
        <taxon>Thermoflexaceae</taxon>
        <taxon>Thermoflexus</taxon>
    </lineage>
</organism>
<feature type="transmembrane region" description="Helical" evidence="7">
    <location>
        <begin position="360"/>
        <end position="381"/>
    </location>
</feature>
<proteinExistence type="inferred from homology"/>
<evidence type="ECO:0000259" key="8">
    <source>
        <dbReference type="Pfam" id="PF02308"/>
    </source>
</evidence>
<feature type="transmembrane region" description="Helical" evidence="7">
    <location>
        <begin position="82"/>
        <end position="99"/>
    </location>
</feature>
<evidence type="ECO:0000256" key="6">
    <source>
        <dbReference type="ARBA" id="ARBA00023136"/>
    </source>
</evidence>
<keyword evidence="3" id="KW-1003">Cell membrane</keyword>
<dbReference type="PRINTS" id="PR01837">
    <property type="entry name" value="MGTCSAPBPROT"/>
</dbReference>
<feature type="transmembrane region" description="Helical" evidence="7">
    <location>
        <begin position="325"/>
        <end position="348"/>
    </location>
</feature>
<evidence type="ECO:0000256" key="4">
    <source>
        <dbReference type="ARBA" id="ARBA00022692"/>
    </source>
</evidence>
<feature type="transmembrane region" description="Helical" evidence="7">
    <location>
        <begin position="105"/>
        <end position="123"/>
    </location>
</feature>
<evidence type="ECO:0000259" key="9">
    <source>
        <dbReference type="Pfam" id="PF13194"/>
    </source>
</evidence>
<feature type="transmembrane region" description="Helical" evidence="7">
    <location>
        <begin position="393"/>
        <end position="410"/>
    </location>
</feature>
<sequence>MEGYRMWLEPVGIALGIGLLIGLEREWAHKDVGLRTFALVALAGCLGWLIHPVAAFLLLGGAIAMVSLLNIRSLLVDRTLEMTTSVALLVTLLLGMVVAQGQGLVAAATAVLVTMLLAWKAELVRFTVGLSLEELRSIVLFGLLTVVIYPLLPEGLPGNWDPLGVVNLRGAWLVVVVLSGIGLVNYALLRLYGARGIHFTGLLGGLVNSTAAVGELARRCGGQGGGAEAVALEGMLLANVAMMARNGLILAIFAPAALGHGWLAVGGMVSVTGWLVFRAMRQGRGTAAPEIRLAFPFSLRQALLFGALYLVLRGAVVLAERWLGTGGFLVVAFLGGLVSSASTTAAVATLAGQGRIGIEMAGMGVVLASMASLLFHVPMAWLGGLRGQGLRTLARLSALTALVGLLGLAAERMLR</sequence>
<name>A0A212PWJ2_9CHLR</name>
<feature type="transmembrane region" description="Helical" evidence="7">
    <location>
        <begin position="6"/>
        <end position="23"/>
    </location>
</feature>
<evidence type="ECO:0000313" key="10">
    <source>
        <dbReference type="EMBL" id="SNB51386.1"/>
    </source>
</evidence>
<reference evidence="11" key="1">
    <citation type="submission" date="2017-06" db="EMBL/GenBank/DDBJ databases">
        <authorList>
            <person name="Varghese N."/>
            <person name="Submissions S."/>
        </authorList>
    </citation>
    <scope>NUCLEOTIDE SEQUENCE [LARGE SCALE GENOMIC DNA]</scope>
    <source>
        <strain evidence="11">JAD2</strain>
    </source>
</reference>
<evidence type="ECO:0000256" key="1">
    <source>
        <dbReference type="ARBA" id="ARBA00004651"/>
    </source>
</evidence>
<dbReference type="PANTHER" id="PTHR39084">
    <property type="entry name" value="MEMBRANE PROTEIN-RELATED"/>
    <property type="match status" value="1"/>
</dbReference>
<dbReference type="InterPro" id="IPR003416">
    <property type="entry name" value="MgtC/SapB/SrpB/YhiD_fam"/>
</dbReference>